<dbReference type="Gene3D" id="1.25.40.10">
    <property type="entry name" value="Tetratricopeptide repeat domain"/>
    <property type="match status" value="1"/>
</dbReference>
<evidence type="ECO:0000313" key="1">
    <source>
        <dbReference type="EMBL" id="COW13690.1"/>
    </source>
</evidence>
<protein>
    <submittedName>
        <fullName evidence="1">Ser/Thr protein kinase</fullName>
        <ecNumber evidence="1">2.7.1.-</ecNumber>
        <ecNumber evidence="1">2.7.11.1</ecNumber>
    </submittedName>
</protein>
<gene>
    <name evidence="1" type="primary">pknK</name>
    <name evidence="1" type="ORF">ERS007741_01596</name>
</gene>
<accession>A0A655ITW7</accession>
<sequence>MLRAVAEVFADRVERVDDLLAEAMSRPDTLPPRVPGTAGNTAALAAICRFEFAEVYPLLDWAAPYQEMMGPFGTVYAQCLRGMAARNRLDIVAALQNFRTAFEVGTAVGAHSHAARLAGSLLAELLYETGDLAGAGRLMDESYLLGSEGGAVDYLAARYVIGARVKAAQGDHEGAADRLSTGGDTAVQLGLPRLAARINNERIRLGIALPAAVAADLLAPRTIPRDNGIATMTAELDEDSAVRLLSAGDSADRDQACQRAGALAAAIDGTRRPLAALQAQILHIETLAATGRESDARNELAPVATKCAELGLSRLLVDAGLA</sequence>
<dbReference type="EC" id="2.7.1.-" evidence="1"/>
<dbReference type="AlphaFoldDB" id="A0A655ITW7"/>
<keyword evidence="1" id="KW-0808">Transferase</keyword>
<reference evidence="1 2" key="1">
    <citation type="submission" date="2015-03" db="EMBL/GenBank/DDBJ databases">
        <authorList>
            <consortium name="Pathogen Informatics"/>
        </authorList>
    </citation>
    <scope>NUCLEOTIDE SEQUENCE [LARGE SCALE GENOMIC DNA]</scope>
    <source>
        <strain evidence="1 2">P00601463</strain>
    </source>
</reference>
<dbReference type="InterPro" id="IPR011990">
    <property type="entry name" value="TPR-like_helical_dom_sf"/>
</dbReference>
<keyword evidence="1" id="KW-0418">Kinase</keyword>
<proteinExistence type="predicted"/>
<evidence type="ECO:0000313" key="2">
    <source>
        <dbReference type="Proteomes" id="UP000048600"/>
    </source>
</evidence>
<dbReference type="GO" id="GO:0004674">
    <property type="term" value="F:protein serine/threonine kinase activity"/>
    <property type="evidence" value="ECO:0007669"/>
    <property type="project" value="UniProtKB-EC"/>
</dbReference>
<dbReference type="EC" id="2.7.11.1" evidence="1"/>
<name>A0A655ITW7_MYCTX</name>
<organism evidence="1 2">
    <name type="scientific">Mycobacterium tuberculosis</name>
    <dbReference type="NCBI Taxonomy" id="1773"/>
    <lineage>
        <taxon>Bacteria</taxon>
        <taxon>Bacillati</taxon>
        <taxon>Actinomycetota</taxon>
        <taxon>Actinomycetes</taxon>
        <taxon>Mycobacteriales</taxon>
        <taxon>Mycobacteriaceae</taxon>
        <taxon>Mycobacterium</taxon>
        <taxon>Mycobacterium tuberculosis complex</taxon>
    </lineage>
</organism>
<dbReference type="EMBL" id="CHKL01000144">
    <property type="protein sequence ID" value="COW13690.1"/>
    <property type="molecule type" value="Genomic_DNA"/>
</dbReference>
<dbReference type="Proteomes" id="UP000048600">
    <property type="component" value="Unassembled WGS sequence"/>
</dbReference>